<sequence>MKILFPQMSKSSKQQLINICSTLDAISHSDSADKTREIKREIPRRTSKARLRSQFVIKVQNPNQPVESSLVPSVSPLEASLLSLRKANLSCDRSLSNERNLRRVRPTATSSDFSGLKATGKRSLFERREEEKSGHTANIKLAQKLDSLVPKITRREHYRELSQKAFEYKPNIGMF</sequence>
<protein>
    <submittedName>
        <fullName evidence="1">Uncharacterized protein</fullName>
    </submittedName>
</protein>
<reference evidence="1" key="1">
    <citation type="submission" date="2021-01" db="EMBL/GenBank/DDBJ databases">
        <authorList>
            <person name="Corre E."/>
            <person name="Pelletier E."/>
            <person name="Niang G."/>
            <person name="Scheremetjew M."/>
            <person name="Finn R."/>
            <person name="Kale V."/>
            <person name="Holt S."/>
            <person name="Cochrane G."/>
            <person name="Meng A."/>
            <person name="Brown T."/>
            <person name="Cohen L."/>
        </authorList>
    </citation>
    <scope>NUCLEOTIDE SEQUENCE</scope>
    <source>
        <strain evidence="1">FSP1.4</strain>
    </source>
</reference>
<dbReference type="AlphaFoldDB" id="A0A7S3J547"/>
<organism evidence="1">
    <name type="scientific">Euplotes harpa</name>
    <dbReference type="NCBI Taxonomy" id="151035"/>
    <lineage>
        <taxon>Eukaryota</taxon>
        <taxon>Sar</taxon>
        <taxon>Alveolata</taxon>
        <taxon>Ciliophora</taxon>
        <taxon>Intramacronucleata</taxon>
        <taxon>Spirotrichea</taxon>
        <taxon>Hypotrichia</taxon>
        <taxon>Euplotida</taxon>
        <taxon>Euplotidae</taxon>
        <taxon>Euplotes</taxon>
    </lineage>
</organism>
<accession>A0A7S3J547</accession>
<evidence type="ECO:0000313" key="1">
    <source>
        <dbReference type="EMBL" id="CAE0346126.1"/>
    </source>
</evidence>
<gene>
    <name evidence="1" type="ORF">EHAR0213_LOCUS5036</name>
</gene>
<proteinExistence type="predicted"/>
<name>A0A7S3J547_9SPIT</name>
<dbReference type="EMBL" id="HBII01011762">
    <property type="protein sequence ID" value="CAE0346126.1"/>
    <property type="molecule type" value="Transcribed_RNA"/>
</dbReference>